<keyword evidence="6" id="KW-0695">RNA-directed DNA polymerase</keyword>
<evidence type="ECO:0000256" key="5">
    <source>
        <dbReference type="ARBA" id="ARBA00022801"/>
    </source>
</evidence>
<evidence type="ECO:0000259" key="8">
    <source>
        <dbReference type="PROSITE" id="PS50994"/>
    </source>
</evidence>
<dbReference type="PROSITE" id="PS50994">
    <property type="entry name" value="INTEGRASE"/>
    <property type="match status" value="1"/>
</dbReference>
<dbReference type="Pfam" id="PF17917">
    <property type="entry name" value="RT_RNaseH"/>
    <property type="match status" value="1"/>
</dbReference>
<keyword evidence="5" id="KW-0378">Hydrolase</keyword>
<evidence type="ECO:0000313" key="9">
    <source>
        <dbReference type="EMBL" id="ABI34335.1"/>
    </source>
</evidence>
<feature type="compositionally biased region" description="Low complexity" evidence="7">
    <location>
        <begin position="1323"/>
        <end position="1352"/>
    </location>
</feature>
<dbReference type="Pfam" id="PF00078">
    <property type="entry name" value="RVT_1"/>
    <property type="match status" value="1"/>
</dbReference>
<dbReference type="PANTHER" id="PTHR37984">
    <property type="entry name" value="PROTEIN CBG26694"/>
    <property type="match status" value="1"/>
</dbReference>
<dbReference type="GO" id="GO:0003676">
    <property type="term" value="F:nucleic acid binding"/>
    <property type="evidence" value="ECO:0007669"/>
    <property type="project" value="InterPro"/>
</dbReference>
<dbReference type="InterPro" id="IPR043502">
    <property type="entry name" value="DNA/RNA_pol_sf"/>
</dbReference>
<dbReference type="EMBL" id="AC149290">
    <property type="protein sequence ID" value="ABI34335.1"/>
    <property type="molecule type" value="Genomic_DNA"/>
</dbReference>
<sequence>MAKYFPVSKKLNHKDKLNNFVALPGESVSSSWDRFTTFIRGVPNHRIDDESLNEYHYISQDDNSKVVLDTINGSSYGECTFEQIAEELEKISRNNKASSTRKSDEEHVCNGIYTNQFADDIPEEMAQMRTELGLVLKHVNGGSEKVNVVNYLTKNPPPVEECYYEEDTYAANYQKGCFRANAKGSNLDQWRQGQGNQGRNYGNYNQAGHYVATTTTIRTTMATKIIGVFLTVLLKIRNLVIGKLGVKIMKRFDSTNENVKEMQNDLSGIGQKVDAHEVSIKQLEQQMNSLSTIVNPRQPGTLPSNTIQNPKNDGHCMEVTILGVELSKYDNEIEVTGESENATEKEVQITHKVVPMPRPPPPFPQRLVKKTEEGKYHMFIIYLQEVGFGRSKTNCDVIGHGRYNCEEAHWYAQRRAGSHNPWETIPATGCALVDMDKGQIKFRLNIEEINFNICRSMKQGSELQSVSVVNHIEEGGSTVPIEERLGVDALEAVLMNFESDGIEDYDELVAALDRFEFRSKRKRLELDIKNRDSPPARPSVEEAPKLELKALPSHLRYVFLGRDGTLPVIIVVDLNVTQVEALVSVLKRFKQAIGWDNYGSKCKTLACSDATRDWMESLHGLLEIKCLDRKRPFSYAIHRSDVRPTCWTFAFKWMPFGLCNAPVTFQRCMMSIFSDIVEDTIEVLMDDFSVVGESFDRSLDHLAEVLKRSEECNLVLNWEKCHFIVKEGIVLGFYRRFIKDFSKIAHPLCKLPGKECRFVFDDATLRAFAELKEKLASVPIIISPDWGQPFKVICDASGVALGVVLGQSKALNVAQKNYTVTEHELLTVVLAFEKFRSYILGTKVIVHTYHSALGYLMAKKYTKPRLIRLVLLLQGFDFVVKDRKGTKNQVADHLSRLEEDAMLKLGDRVEINDAFLDDHILAASHDLIPWFADFANYLASDLVPLDLSFHQRKKFMHNLFDVWGTDFMGPFVSSHGMKYILVAVDYVSKLVEAIALSNNKVKSVTGFLKKNIFSRFGTPRAIISDGGSHFCNKLFKALLDKYGVLYNVATPYHPQSSGQVKVSNREIKTDWSRKLDDALWAYRTAFKTPIGMSPYQLVYGKSCHLLGAASNHRVSDMNALDEFRLRAYESSTLYKEKMKKYHDQKIKKCEFVVGDLRLLFNSRDEKQNLQKIFVAEVYGPHRWSVVLIVWVGVERLAKGLKSSLSSHNHPLPILVSLNKEACLIPGTNLTHETPCPDRRSAFTSTMAPKKATTFAPKGKSKSVAPRYRLIDEDYDAETDLAYVPPVTKTSPTTPQTTRKQSRQVVPDVVTASLSDEEDTLIDSPARSASGSESASTSGSASGSSSHGRTASSDEASRAGDIPIPPRTDPAPIYRDAQIIADKERMARLVTDERRGVLASYAATLRGSIDRRAKPAARAPFIATLVRGLSVDISEDTIRSEERGIPEECRAVGESIKLVGPSLGYRRVSPIQADNVLTWDRAVMVAALVAGFERDFTRMIIAKINERTFKATNTMDIGLIRHESNVTAPRREPQVEVPPLEADLLIRPWMQRDIDKSATRVEKQMEQMMDRKVQAVHQHLAAFELCVLERPAPTTDVFAFQMELGSIQADLDTLLAPLLREIGIGASNNVSTTDGAVRVTDSTTVGVVIVDVGTSEGGPRTLEIDLDEVERDNNDFLQKEPPTERSRSTYGPSCMSVICIRKSEFQYLMKSSNYGATRGDLLTVGRSTVRSAGSSFASES</sequence>
<dbReference type="Pfam" id="PF00665">
    <property type="entry name" value="rve"/>
    <property type="match status" value="1"/>
</dbReference>
<gene>
    <name evidence="9" type="ORF">SDM1_41t00009</name>
</gene>
<dbReference type="GO" id="GO:0016787">
    <property type="term" value="F:hydrolase activity"/>
    <property type="evidence" value="ECO:0007669"/>
    <property type="project" value="UniProtKB-KW"/>
</dbReference>
<evidence type="ECO:0000256" key="1">
    <source>
        <dbReference type="ARBA" id="ARBA00022679"/>
    </source>
</evidence>
<dbReference type="GO" id="GO:0004519">
    <property type="term" value="F:endonuclease activity"/>
    <property type="evidence" value="ECO:0007669"/>
    <property type="project" value="UniProtKB-KW"/>
</dbReference>
<dbReference type="Gene3D" id="3.30.70.270">
    <property type="match status" value="2"/>
</dbReference>
<evidence type="ECO:0000256" key="2">
    <source>
        <dbReference type="ARBA" id="ARBA00022695"/>
    </source>
</evidence>
<dbReference type="SUPFAM" id="SSF53098">
    <property type="entry name" value="Ribonuclease H-like"/>
    <property type="match status" value="1"/>
</dbReference>
<feature type="domain" description="Integrase catalytic" evidence="8">
    <location>
        <begin position="940"/>
        <end position="1127"/>
    </location>
</feature>
<feature type="region of interest" description="Disordered" evidence="7">
    <location>
        <begin position="1281"/>
        <end position="1373"/>
    </location>
</feature>
<name>Q0KIP7_SOLDE</name>
<dbReference type="InterPro" id="IPR000477">
    <property type="entry name" value="RT_dom"/>
</dbReference>
<evidence type="ECO:0000256" key="4">
    <source>
        <dbReference type="ARBA" id="ARBA00022759"/>
    </source>
</evidence>
<dbReference type="InterPro" id="IPR036397">
    <property type="entry name" value="RNaseH_sf"/>
</dbReference>
<dbReference type="GO" id="GO:0003964">
    <property type="term" value="F:RNA-directed DNA polymerase activity"/>
    <property type="evidence" value="ECO:0007669"/>
    <property type="project" value="UniProtKB-KW"/>
</dbReference>
<dbReference type="SUPFAM" id="SSF56672">
    <property type="entry name" value="DNA/RNA polymerases"/>
    <property type="match status" value="1"/>
</dbReference>
<protein>
    <submittedName>
        <fullName evidence="9">Integrase core domain containing protein</fullName>
    </submittedName>
</protein>
<feature type="compositionally biased region" description="Basic and acidic residues" evidence="7">
    <location>
        <begin position="1670"/>
        <end position="1686"/>
    </location>
</feature>
<dbReference type="InterPro" id="IPR043128">
    <property type="entry name" value="Rev_trsase/Diguanyl_cyclase"/>
</dbReference>
<dbReference type="GO" id="GO:0015074">
    <property type="term" value="P:DNA integration"/>
    <property type="evidence" value="ECO:0007669"/>
    <property type="project" value="InterPro"/>
</dbReference>
<feature type="region of interest" description="Disordered" evidence="7">
    <location>
        <begin position="1670"/>
        <end position="1689"/>
    </location>
</feature>
<evidence type="ECO:0000256" key="6">
    <source>
        <dbReference type="ARBA" id="ARBA00022918"/>
    </source>
</evidence>
<keyword evidence="1" id="KW-0808">Transferase</keyword>
<evidence type="ECO:0000256" key="7">
    <source>
        <dbReference type="SAM" id="MobiDB-lite"/>
    </source>
</evidence>
<evidence type="ECO:0000256" key="3">
    <source>
        <dbReference type="ARBA" id="ARBA00022722"/>
    </source>
</evidence>
<feature type="compositionally biased region" description="Low complexity" evidence="7">
    <location>
        <begin position="1283"/>
        <end position="1298"/>
    </location>
</feature>
<reference evidence="9" key="1">
    <citation type="submission" date="2004-05" db="EMBL/GenBank/DDBJ databases">
        <authorList>
            <person name="Buell R."/>
            <person name="Liu J."/>
            <person name="Childs K."/>
            <person name="Zaborsky J."/>
            <person name="Tallon L."/>
            <person name="Wirtz U."/>
            <person name="Wei F."/>
            <person name="Kuang H."/>
            <person name="Zhang P."/>
            <person name="Marano M."/>
            <person name="Baker B."/>
        </authorList>
    </citation>
    <scope>NUCLEOTIDE SEQUENCE</scope>
</reference>
<keyword evidence="2" id="KW-0548">Nucleotidyltransferase</keyword>
<reference evidence="9" key="2">
    <citation type="submission" date="2006-08" db="EMBL/GenBank/DDBJ databases">
        <authorList>
            <person name="Childs K."/>
        </authorList>
    </citation>
    <scope>NUCLEOTIDE SEQUENCE</scope>
</reference>
<keyword evidence="3" id="KW-0540">Nuclease</keyword>
<accession>Q0KIP7</accession>
<dbReference type="InterPro" id="IPR041373">
    <property type="entry name" value="RT_RNaseH"/>
</dbReference>
<dbReference type="PANTHER" id="PTHR37984:SF5">
    <property type="entry name" value="PROTEIN NYNRIN-LIKE"/>
    <property type="match status" value="1"/>
</dbReference>
<dbReference type="Gene3D" id="3.30.420.10">
    <property type="entry name" value="Ribonuclease H-like superfamily/Ribonuclease H"/>
    <property type="match status" value="1"/>
</dbReference>
<proteinExistence type="predicted"/>
<organism evidence="9">
    <name type="scientific">Solanum demissum</name>
    <name type="common">Wild potato</name>
    <dbReference type="NCBI Taxonomy" id="50514"/>
    <lineage>
        <taxon>Eukaryota</taxon>
        <taxon>Viridiplantae</taxon>
        <taxon>Streptophyta</taxon>
        <taxon>Embryophyta</taxon>
        <taxon>Tracheophyta</taxon>
        <taxon>Spermatophyta</taxon>
        <taxon>Magnoliopsida</taxon>
        <taxon>eudicotyledons</taxon>
        <taxon>Gunneridae</taxon>
        <taxon>Pentapetalae</taxon>
        <taxon>asterids</taxon>
        <taxon>lamiids</taxon>
        <taxon>Solanales</taxon>
        <taxon>Solanaceae</taxon>
        <taxon>Solanoideae</taxon>
        <taxon>Solaneae</taxon>
        <taxon>Solanum</taxon>
    </lineage>
</organism>
<dbReference type="InterPro" id="IPR012337">
    <property type="entry name" value="RNaseH-like_sf"/>
</dbReference>
<dbReference type="InterPro" id="IPR050951">
    <property type="entry name" value="Retrovirus_Pol_polyprotein"/>
</dbReference>
<dbReference type="CDD" id="cd01647">
    <property type="entry name" value="RT_LTR"/>
    <property type="match status" value="1"/>
</dbReference>
<keyword evidence="4" id="KW-0255">Endonuclease</keyword>
<dbReference type="InterPro" id="IPR001584">
    <property type="entry name" value="Integrase_cat-core"/>
</dbReference>
<dbReference type="CDD" id="cd09274">
    <property type="entry name" value="RNase_HI_RT_Ty3"/>
    <property type="match status" value="1"/>
</dbReference>